<dbReference type="RefSeq" id="WP_225268733.1">
    <property type="nucleotide sequence ID" value="NZ_CP084058.1"/>
</dbReference>
<name>A0A1M4EMN9_9ACTN</name>
<organism evidence="2">
    <name type="scientific">Nonomuraea gerenzanensis</name>
    <dbReference type="NCBI Taxonomy" id="93944"/>
    <lineage>
        <taxon>Bacteria</taxon>
        <taxon>Bacillati</taxon>
        <taxon>Actinomycetota</taxon>
        <taxon>Actinomycetes</taxon>
        <taxon>Streptosporangiales</taxon>
        <taxon>Streptosporangiaceae</taxon>
        <taxon>Nonomuraea</taxon>
    </lineage>
</organism>
<dbReference type="AlphaFoldDB" id="A0A1M4EMN9"/>
<evidence type="ECO:0000256" key="1">
    <source>
        <dbReference type="SAM" id="MobiDB-lite"/>
    </source>
</evidence>
<reference evidence="2" key="1">
    <citation type="submission" date="2016-04" db="EMBL/GenBank/DDBJ databases">
        <authorList>
            <person name="Evans L.H."/>
            <person name="Alamgir A."/>
            <person name="Owens N."/>
            <person name="Weber N.D."/>
            <person name="Virtaneva K."/>
            <person name="Barbian K."/>
            <person name="Babar A."/>
            <person name="Rosenke K."/>
        </authorList>
    </citation>
    <scope>NUCLEOTIDE SEQUENCE</scope>
    <source>
        <strain evidence="2">Nono1</strain>
    </source>
</reference>
<accession>A0A1M4EMN9</accession>
<gene>
    <name evidence="2" type="ORF">BN4615_P9627</name>
</gene>
<protein>
    <submittedName>
        <fullName evidence="2">Uncharacterized protein</fullName>
    </submittedName>
</protein>
<feature type="region of interest" description="Disordered" evidence="1">
    <location>
        <begin position="1"/>
        <end position="21"/>
    </location>
</feature>
<proteinExistence type="predicted"/>
<dbReference type="EMBL" id="LT559118">
    <property type="protein sequence ID" value="SBP00111.1"/>
    <property type="molecule type" value="Genomic_DNA"/>
</dbReference>
<sequence length="115" mass="12247">MSANQIPFTGPKPDDTWNGKPRPHSCVMCTMNGGIGHSLPALLRIATRELEIPDEQPVQPFRRACAYWSARAQAYCGGTHQVAVFGGIGARCSQHNPAVTAAAYKSLTSPVALAV</sequence>
<evidence type="ECO:0000313" key="2">
    <source>
        <dbReference type="EMBL" id="SBP00111.1"/>
    </source>
</evidence>